<dbReference type="PROSITE" id="PS52020">
    <property type="entry name" value="CRESS_DNA_REP"/>
    <property type="match status" value="1"/>
</dbReference>
<keyword evidence="9" id="KW-0378">Hydrolase</keyword>
<dbReference type="Pfam" id="PF00799">
    <property type="entry name" value="Gemini_AL1"/>
    <property type="match status" value="1"/>
</dbReference>
<protein>
    <submittedName>
        <fullName evidence="13">Rep</fullName>
    </submittedName>
</protein>
<dbReference type="GO" id="GO:0003677">
    <property type="term" value="F:DNA binding"/>
    <property type="evidence" value="ECO:0007669"/>
    <property type="project" value="UniProtKB-KW"/>
</dbReference>
<keyword evidence="6" id="KW-0479">Metal-binding</keyword>
<evidence type="ECO:0000259" key="12">
    <source>
        <dbReference type="PROSITE" id="PS52020"/>
    </source>
</evidence>
<evidence type="ECO:0000256" key="4">
    <source>
        <dbReference type="ARBA" id="ARBA00022705"/>
    </source>
</evidence>
<dbReference type="EMBL" id="KY487953">
    <property type="protein sequence ID" value="AUM61974.1"/>
    <property type="molecule type" value="Genomic_DNA"/>
</dbReference>
<keyword evidence="11" id="KW-0238">DNA-binding</keyword>
<dbReference type="InterPro" id="IPR049912">
    <property type="entry name" value="CRESS_DNA_REP"/>
</dbReference>
<keyword evidence="2" id="KW-0808">Transferase</keyword>
<evidence type="ECO:0000256" key="7">
    <source>
        <dbReference type="ARBA" id="ARBA00022741"/>
    </source>
</evidence>
<dbReference type="GO" id="GO:0016779">
    <property type="term" value="F:nucleotidyltransferase activity"/>
    <property type="evidence" value="ECO:0007669"/>
    <property type="project" value="UniProtKB-KW"/>
</dbReference>
<accession>A0A2K9LV86</accession>
<dbReference type="GO" id="GO:0016787">
    <property type="term" value="F:hydrolase activity"/>
    <property type="evidence" value="ECO:0007669"/>
    <property type="project" value="UniProtKB-KW"/>
</dbReference>
<keyword evidence="4" id="KW-0235">DNA replication</keyword>
<dbReference type="GO" id="GO:0046872">
    <property type="term" value="F:metal ion binding"/>
    <property type="evidence" value="ECO:0007669"/>
    <property type="project" value="UniProtKB-KW"/>
</dbReference>
<comment type="subcellular location">
    <subcellularLocation>
        <location evidence="1">Host nucleus</location>
    </subcellularLocation>
</comment>
<evidence type="ECO:0000256" key="10">
    <source>
        <dbReference type="ARBA" id="ARBA00023124"/>
    </source>
</evidence>
<sequence>MPPRNATVRLQSKKYLLTYAQCPLTKEEILESLQGRFSLKAYTIAQELHQDGERHLHAAILLQDSPSTTDMRVFDVNSYHPNIKTLKTTSDYKRASEYCKKDGDFITSDKKSLTAREEMFDELLKNPGGLTREFVLSHPGIMALNFDSIRKWMAYVFPRPIAIPFGKRAKKVNLWCHGPSNSYKSTWLNAYIQCYHCPQEIPRNNDYAGIEQDTDLLFSDEFRGHLSVQELNRLCDGYCKLNTKGGSTVISNPIVVIVSNFSINEIYYKSDPVEIDSVHSRFHQYVFPNLRPKFPTRSYND</sequence>
<keyword evidence="10" id="KW-0190">Covalent protein-DNA linkage</keyword>
<dbReference type="InterPro" id="IPR027417">
    <property type="entry name" value="P-loop_NTPase"/>
</dbReference>
<keyword evidence="7" id="KW-0547">Nucleotide-binding</keyword>
<proteinExistence type="predicted"/>
<evidence type="ECO:0000256" key="6">
    <source>
        <dbReference type="ARBA" id="ARBA00022723"/>
    </source>
</evidence>
<feature type="domain" description="CRESS-DNA virus Rep endonuclease" evidence="12">
    <location>
        <begin position="9"/>
        <end position="113"/>
    </location>
</feature>
<dbReference type="GO" id="GO:0006260">
    <property type="term" value="P:DNA replication"/>
    <property type="evidence" value="ECO:0007669"/>
    <property type="project" value="UniProtKB-KW"/>
</dbReference>
<keyword evidence="3" id="KW-0548">Nucleotidyltransferase</keyword>
<dbReference type="GO" id="GO:0042025">
    <property type="term" value="C:host cell nucleus"/>
    <property type="evidence" value="ECO:0007669"/>
    <property type="project" value="UniProtKB-SubCell"/>
</dbReference>
<dbReference type="GO" id="GO:0004519">
    <property type="term" value="F:endonuclease activity"/>
    <property type="evidence" value="ECO:0007669"/>
    <property type="project" value="UniProtKB-KW"/>
</dbReference>
<evidence type="ECO:0000256" key="3">
    <source>
        <dbReference type="ARBA" id="ARBA00022695"/>
    </source>
</evidence>
<dbReference type="EMBL" id="KY487979">
    <property type="protein sequence ID" value="AUM62025.1"/>
    <property type="molecule type" value="Genomic_DNA"/>
</dbReference>
<gene>
    <name evidence="13" type="primary">Rep</name>
</gene>
<dbReference type="Gene3D" id="3.40.1310.20">
    <property type="match status" value="1"/>
</dbReference>
<reference evidence="13" key="1">
    <citation type="submission" date="2017-01" db="EMBL/GenBank/DDBJ databases">
        <title>High-throughput sequencing uncovers low homogeneity in the biogeography of single-stranded DNA viruses.</title>
        <authorList>
            <person name="Pearson V.M."/>
            <person name="Rokyta D.R."/>
        </authorList>
    </citation>
    <scope>NUCLEOTIDE SEQUENCE</scope>
</reference>
<keyword evidence="8" id="KW-0255">Endonuclease</keyword>
<name>A0A2K9LV86_9VIRU</name>
<dbReference type="SUPFAM" id="SSF55464">
    <property type="entry name" value="Origin of replication-binding domain, RBD-like"/>
    <property type="match status" value="1"/>
</dbReference>
<evidence type="ECO:0000256" key="1">
    <source>
        <dbReference type="ARBA" id="ARBA00004147"/>
    </source>
</evidence>
<evidence type="ECO:0000256" key="8">
    <source>
        <dbReference type="ARBA" id="ARBA00022759"/>
    </source>
</evidence>
<evidence type="ECO:0000313" key="13">
    <source>
        <dbReference type="EMBL" id="AUM62025.1"/>
    </source>
</evidence>
<keyword evidence="5" id="KW-0540">Nuclease</keyword>
<organism evidence="13">
    <name type="scientific">uncultured virus</name>
    <dbReference type="NCBI Taxonomy" id="340016"/>
    <lineage>
        <taxon>Viruses</taxon>
        <taxon>environmental samples</taxon>
    </lineage>
</organism>
<dbReference type="GO" id="GO:0000166">
    <property type="term" value="F:nucleotide binding"/>
    <property type="evidence" value="ECO:0007669"/>
    <property type="project" value="UniProtKB-KW"/>
</dbReference>
<evidence type="ECO:0000256" key="2">
    <source>
        <dbReference type="ARBA" id="ARBA00022679"/>
    </source>
</evidence>
<evidence type="ECO:0000256" key="11">
    <source>
        <dbReference type="ARBA" id="ARBA00023125"/>
    </source>
</evidence>
<evidence type="ECO:0000256" key="9">
    <source>
        <dbReference type="ARBA" id="ARBA00022801"/>
    </source>
</evidence>
<dbReference type="Gene3D" id="3.40.50.300">
    <property type="entry name" value="P-loop containing nucleotide triphosphate hydrolases"/>
    <property type="match status" value="1"/>
</dbReference>
<evidence type="ECO:0000256" key="5">
    <source>
        <dbReference type="ARBA" id="ARBA00022722"/>
    </source>
</evidence>